<dbReference type="WBParaSite" id="ACRNAN_Path_308.g1183.t1">
    <property type="protein sequence ID" value="ACRNAN_Path_308.g1183.t1"/>
    <property type="gene ID" value="ACRNAN_Path_308.g1183"/>
</dbReference>
<dbReference type="GO" id="GO:0008374">
    <property type="term" value="F:O-acyltransferase activity"/>
    <property type="evidence" value="ECO:0007669"/>
    <property type="project" value="InterPro"/>
</dbReference>
<dbReference type="Pfam" id="PF02450">
    <property type="entry name" value="LCAT"/>
    <property type="match status" value="2"/>
</dbReference>
<evidence type="ECO:0000313" key="1">
    <source>
        <dbReference type="Proteomes" id="UP000887540"/>
    </source>
</evidence>
<name>A0A914C538_9BILA</name>
<dbReference type="Gene3D" id="3.40.50.1820">
    <property type="entry name" value="alpha/beta hydrolase"/>
    <property type="match status" value="1"/>
</dbReference>
<accession>A0A914C538</accession>
<proteinExistence type="predicted"/>
<dbReference type="Proteomes" id="UP000887540">
    <property type="component" value="Unplaced"/>
</dbReference>
<keyword evidence="1" id="KW-1185">Reference proteome</keyword>
<protein>
    <submittedName>
        <fullName evidence="2">Group XV phospholipase A2</fullName>
    </submittedName>
</protein>
<dbReference type="PANTHER" id="PTHR11440">
    <property type="entry name" value="LECITHIN-CHOLESTEROL ACYLTRANSFERASE-RELATED"/>
    <property type="match status" value="1"/>
</dbReference>
<dbReference type="GO" id="GO:0006629">
    <property type="term" value="P:lipid metabolic process"/>
    <property type="evidence" value="ECO:0007669"/>
    <property type="project" value="InterPro"/>
</dbReference>
<evidence type="ECO:0000313" key="2">
    <source>
        <dbReference type="WBParaSite" id="ACRNAN_Path_308.g1183.t1"/>
    </source>
</evidence>
<organism evidence="1 2">
    <name type="scientific">Acrobeloides nanus</name>
    <dbReference type="NCBI Taxonomy" id="290746"/>
    <lineage>
        <taxon>Eukaryota</taxon>
        <taxon>Metazoa</taxon>
        <taxon>Ecdysozoa</taxon>
        <taxon>Nematoda</taxon>
        <taxon>Chromadorea</taxon>
        <taxon>Rhabditida</taxon>
        <taxon>Tylenchina</taxon>
        <taxon>Cephalobomorpha</taxon>
        <taxon>Cephaloboidea</taxon>
        <taxon>Cephalobidae</taxon>
        <taxon>Acrobeloides</taxon>
    </lineage>
</organism>
<dbReference type="InterPro" id="IPR029058">
    <property type="entry name" value="AB_hydrolase_fold"/>
</dbReference>
<dbReference type="SUPFAM" id="SSF53474">
    <property type="entry name" value="alpha/beta-Hydrolases"/>
    <property type="match status" value="1"/>
</dbReference>
<sequence length="328" mass="37376">MYPILVFNETTLLSANAPGVETRTPGFGGTDSVEWLDPSKASQGNYFSPIVEALTAWGYKRGKTVLGAPFDWRRAPHELNDYFLMLKTLIEMTYRYNSNTKVVIIGHSMGNPTMNYFYQNYVNQAWKDKFIKVHVSLAGAWGGSMQIVKLFASGYNMDYYRIILPPSALRPMQRSWTSSAFLFPHKDLWSSNEVFASSFERNYTSANIQQFFEDIKYPTGWLQYQRIAPALTLDPPGVEVYCIYGSHVNTPEKLTWTKGYFPDYQPTVIYGDGDGTVNRRSLEACKAWNETNNAGKLVHLQELSGADHMTILKDQRAIQAIQDILYKN</sequence>
<dbReference type="AlphaFoldDB" id="A0A914C538"/>
<reference evidence="2" key="1">
    <citation type="submission" date="2022-11" db="UniProtKB">
        <authorList>
            <consortium name="WormBaseParasite"/>
        </authorList>
    </citation>
    <scope>IDENTIFICATION</scope>
</reference>
<dbReference type="InterPro" id="IPR003386">
    <property type="entry name" value="LACT/PDAT_acylTrfase"/>
</dbReference>